<comment type="caution">
    <text evidence="1">The sequence shown here is derived from an EMBL/GenBank/DDBJ whole genome shotgun (WGS) entry which is preliminary data.</text>
</comment>
<accession>A0ACB8W8U7</accession>
<protein>
    <submittedName>
        <fullName evidence="1">Uncharacterized protein</fullName>
    </submittedName>
</protein>
<gene>
    <name evidence="1" type="ORF">L3Q82_001194</name>
</gene>
<dbReference type="EMBL" id="CM041543">
    <property type="protein sequence ID" value="KAI3363652.1"/>
    <property type="molecule type" value="Genomic_DNA"/>
</dbReference>
<sequence length="395" mass="45263">MLLGGMGGSVRLMILQYQHDYKKEVRESQSQCRDRLNEAVVITEAVIMGQWSFLSDLLDKVQSHSTVVGKVWMSVLFLFRIFILAAGVDKIWGDEQANMNCNTKSPGCKNACYDRTFPMSHTRFWVLQILIVSTPTLIYLGHVLLVIRSENKLRRRLEKKLGKNGMIKAPKYSNEQGKVQLKGVLLVSYLMQLMFKILLEVAFIVGQYYLYGFILMPNKISYPDYPCPAPVDCFISRPTEKTIFIVFMLAMAILSVILNIVEMLHLIVSKMREKKRRSSERRLTGKSRTFAFRLSSFFTTTRSGTFSRTDRITADAAPIRLSISRSIFPSLVNKTPRYLNSSTWRQDLSTHPERARHPFPVENQNHGLRFGGADSHPSRFTLGCKPLQYMLKVLV</sequence>
<evidence type="ECO:0000313" key="2">
    <source>
        <dbReference type="Proteomes" id="UP000831701"/>
    </source>
</evidence>
<keyword evidence="2" id="KW-1185">Reference proteome</keyword>
<name>A0ACB8W8U7_9TELE</name>
<reference evidence="1" key="1">
    <citation type="submission" date="2022-04" db="EMBL/GenBank/DDBJ databases">
        <title>Jade perch genome.</title>
        <authorList>
            <person name="Chao B."/>
        </authorList>
    </citation>
    <scope>NUCLEOTIDE SEQUENCE</scope>
    <source>
        <strain evidence="1">CB-2022</strain>
    </source>
</reference>
<evidence type="ECO:0000313" key="1">
    <source>
        <dbReference type="EMBL" id="KAI3363652.1"/>
    </source>
</evidence>
<proteinExistence type="predicted"/>
<organism evidence="1 2">
    <name type="scientific">Scortum barcoo</name>
    <name type="common">barcoo grunter</name>
    <dbReference type="NCBI Taxonomy" id="214431"/>
    <lineage>
        <taxon>Eukaryota</taxon>
        <taxon>Metazoa</taxon>
        <taxon>Chordata</taxon>
        <taxon>Craniata</taxon>
        <taxon>Vertebrata</taxon>
        <taxon>Euteleostomi</taxon>
        <taxon>Actinopterygii</taxon>
        <taxon>Neopterygii</taxon>
        <taxon>Teleostei</taxon>
        <taxon>Neoteleostei</taxon>
        <taxon>Acanthomorphata</taxon>
        <taxon>Eupercaria</taxon>
        <taxon>Centrarchiformes</taxon>
        <taxon>Terapontoidei</taxon>
        <taxon>Terapontidae</taxon>
        <taxon>Scortum</taxon>
    </lineage>
</organism>
<dbReference type="Proteomes" id="UP000831701">
    <property type="component" value="Chromosome 13"/>
</dbReference>